<feature type="DNA-binding region" description="H-T-H motif" evidence="4">
    <location>
        <begin position="27"/>
        <end position="46"/>
    </location>
</feature>
<dbReference type="EMBL" id="FPCG01000001">
    <property type="protein sequence ID" value="SFV20150.1"/>
    <property type="molecule type" value="Genomic_DNA"/>
</dbReference>
<dbReference type="Pfam" id="PF17937">
    <property type="entry name" value="TetR_C_28"/>
    <property type="match status" value="1"/>
</dbReference>
<evidence type="ECO:0000256" key="2">
    <source>
        <dbReference type="ARBA" id="ARBA00023125"/>
    </source>
</evidence>
<dbReference type="OrthoDB" id="9806334at2"/>
<dbReference type="InterPro" id="IPR041479">
    <property type="entry name" value="TetR_CgmR_C"/>
</dbReference>
<dbReference type="InterPro" id="IPR036271">
    <property type="entry name" value="Tet_transcr_reg_TetR-rel_C_sf"/>
</dbReference>
<dbReference type="SUPFAM" id="SSF48498">
    <property type="entry name" value="Tetracyclin repressor-like, C-terminal domain"/>
    <property type="match status" value="1"/>
</dbReference>
<dbReference type="InterPro" id="IPR001647">
    <property type="entry name" value="HTH_TetR"/>
</dbReference>
<name>A0A1I7MEC2_9MICC</name>
<sequence length="173" mass="19534">MLRTSRRQQIIQAVIGIIEQRSVEALTFESVAAAAGISKSGIIYHFPTRHDLLRGVNQHFIDQWETELQEVAGAPADQLTLAQRLRAVVVTLGGNADRAELLMSLESHDHPELPQMWAELEDQWMSTDPHSELYPVQLMALGLWAHDHVHHRALSEKERADLVATILDRLPKD</sequence>
<evidence type="ECO:0000256" key="4">
    <source>
        <dbReference type="PROSITE-ProRule" id="PRU00335"/>
    </source>
</evidence>
<gene>
    <name evidence="6" type="ORF">SAMN04487966_101167</name>
</gene>
<evidence type="ECO:0000259" key="5">
    <source>
        <dbReference type="PROSITE" id="PS50977"/>
    </source>
</evidence>
<dbReference type="STRING" id="574650.SAMN04487966_101167"/>
<dbReference type="GO" id="GO:0003700">
    <property type="term" value="F:DNA-binding transcription factor activity"/>
    <property type="evidence" value="ECO:0007669"/>
    <property type="project" value="TreeGrafter"/>
</dbReference>
<dbReference type="SUPFAM" id="SSF46689">
    <property type="entry name" value="Homeodomain-like"/>
    <property type="match status" value="1"/>
</dbReference>
<keyword evidence="3" id="KW-0804">Transcription</keyword>
<feature type="domain" description="HTH tetR-type" evidence="5">
    <location>
        <begin position="4"/>
        <end position="64"/>
    </location>
</feature>
<evidence type="ECO:0000256" key="3">
    <source>
        <dbReference type="ARBA" id="ARBA00023163"/>
    </source>
</evidence>
<dbReference type="Gene3D" id="1.10.357.10">
    <property type="entry name" value="Tetracycline Repressor, domain 2"/>
    <property type="match status" value="1"/>
</dbReference>
<evidence type="ECO:0000313" key="6">
    <source>
        <dbReference type="EMBL" id="SFV20150.1"/>
    </source>
</evidence>
<keyword evidence="7" id="KW-1185">Reference proteome</keyword>
<accession>A0A1I7MEC2</accession>
<protein>
    <submittedName>
        <fullName evidence="6">Transcriptional regulator, TetR family</fullName>
    </submittedName>
</protein>
<dbReference type="PANTHER" id="PTHR30055:SF234">
    <property type="entry name" value="HTH-TYPE TRANSCRIPTIONAL REGULATOR BETI"/>
    <property type="match status" value="1"/>
</dbReference>
<dbReference type="AlphaFoldDB" id="A0A1I7MEC2"/>
<dbReference type="PANTHER" id="PTHR30055">
    <property type="entry name" value="HTH-TYPE TRANSCRIPTIONAL REGULATOR RUTR"/>
    <property type="match status" value="1"/>
</dbReference>
<dbReference type="InterPro" id="IPR050109">
    <property type="entry name" value="HTH-type_TetR-like_transc_reg"/>
</dbReference>
<keyword evidence="1" id="KW-0805">Transcription regulation</keyword>
<dbReference type="PROSITE" id="PS50977">
    <property type="entry name" value="HTH_TETR_2"/>
    <property type="match status" value="1"/>
</dbReference>
<reference evidence="6 7" key="1">
    <citation type="submission" date="2016-10" db="EMBL/GenBank/DDBJ databases">
        <authorList>
            <person name="de Groot N.N."/>
        </authorList>
    </citation>
    <scope>NUCLEOTIDE SEQUENCE [LARGE SCALE GENOMIC DNA]</scope>
    <source>
        <strain evidence="6 7">CGMCC 1.7054</strain>
    </source>
</reference>
<evidence type="ECO:0000313" key="7">
    <source>
        <dbReference type="Proteomes" id="UP000198881"/>
    </source>
</evidence>
<organism evidence="6 7">
    <name type="scientific">Micrococcus terreus</name>
    <dbReference type="NCBI Taxonomy" id="574650"/>
    <lineage>
        <taxon>Bacteria</taxon>
        <taxon>Bacillati</taxon>
        <taxon>Actinomycetota</taxon>
        <taxon>Actinomycetes</taxon>
        <taxon>Micrococcales</taxon>
        <taxon>Micrococcaceae</taxon>
        <taxon>Micrococcus</taxon>
    </lineage>
</organism>
<evidence type="ECO:0000256" key="1">
    <source>
        <dbReference type="ARBA" id="ARBA00023015"/>
    </source>
</evidence>
<dbReference type="Proteomes" id="UP000198881">
    <property type="component" value="Unassembled WGS sequence"/>
</dbReference>
<keyword evidence="2 4" id="KW-0238">DNA-binding</keyword>
<dbReference type="Pfam" id="PF00440">
    <property type="entry name" value="TetR_N"/>
    <property type="match status" value="1"/>
</dbReference>
<dbReference type="InterPro" id="IPR009057">
    <property type="entry name" value="Homeodomain-like_sf"/>
</dbReference>
<dbReference type="GO" id="GO:0000976">
    <property type="term" value="F:transcription cis-regulatory region binding"/>
    <property type="evidence" value="ECO:0007669"/>
    <property type="project" value="TreeGrafter"/>
</dbReference>
<proteinExistence type="predicted"/>